<dbReference type="InterPro" id="IPR027417">
    <property type="entry name" value="P-loop_NTPase"/>
</dbReference>
<dbReference type="STRING" id="1526.SAMN02910262_01103"/>
<proteinExistence type="predicted"/>
<evidence type="ECO:0000259" key="2">
    <source>
        <dbReference type="Pfam" id="PF21537"/>
    </source>
</evidence>
<name>A0A1I0F838_9FIRM</name>
<organism evidence="3 4">
    <name type="scientific">[Clostridium] aminophilum</name>
    <dbReference type="NCBI Taxonomy" id="1526"/>
    <lineage>
        <taxon>Bacteria</taxon>
        <taxon>Bacillati</taxon>
        <taxon>Bacillota</taxon>
        <taxon>Clostridia</taxon>
        <taxon>Lachnospirales</taxon>
        <taxon>Lachnospiraceae</taxon>
    </lineage>
</organism>
<feature type="domain" description="DUF1980" evidence="2">
    <location>
        <begin position="185"/>
        <end position="314"/>
    </location>
</feature>
<evidence type="ECO:0000259" key="1">
    <source>
        <dbReference type="Pfam" id="PF02492"/>
    </source>
</evidence>
<dbReference type="RefSeq" id="WP_074649578.1">
    <property type="nucleotide sequence ID" value="NZ_FOIL01000023.1"/>
</dbReference>
<dbReference type="PANTHER" id="PTHR40047:SF1">
    <property type="entry name" value="UPF0703 PROTEIN YCGQ"/>
    <property type="match status" value="1"/>
</dbReference>
<feature type="domain" description="CobW/HypB/UreG nucleotide-binding" evidence="1">
    <location>
        <begin position="10"/>
        <end position="174"/>
    </location>
</feature>
<gene>
    <name evidence="3" type="ORF">SAMN04487771_102338</name>
</gene>
<dbReference type="Proteomes" id="UP000199820">
    <property type="component" value="Unassembled WGS sequence"/>
</dbReference>
<keyword evidence="4" id="KW-1185">Reference proteome</keyword>
<reference evidence="3 4" key="1">
    <citation type="submission" date="2016-10" db="EMBL/GenBank/DDBJ databases">
        <authorList>
            <person name="de Groot N.N."/>
        </authorList>
    </citation>
    <scope>NUCLEOTIDE SEQUENCE [LARGE SCALE GENOMIC DNA]</scope>
    <source>
        <strain evidence="3 4">KH1P1</strain>
    </source>
</reference>
<dbReference type="eggNOG" id="COG3689">
    <property type="taxonomic scope" value="Bacteria"/>
</dbReference>
<protein>
    <submittedName>
        <fullName evidence="3">TIGR03943 family protein</fullName>
    </submittedName>
</protein>
<dbReference type="eggNOG" id="COG0523">
    <property type="taxonomic scope" value="Bacteria"/>
</dbReference>
<dbReference type="AlphaFoldDB" id="A0A1I0F838"/>
<evidence type="ECO:0000313" key="3">
    <source>
        <dbReference type="EMBL" id="SET53430.1"/>
    </source>
</evidence>
<accession>A0A1I0F838</accession>
<dbReference type="EMBL" id="FOIL01000023">
    <property type="protein sequence ID" value="SET53430.1"/>
    <property type="molecule type" value="Genomic_DNA"/>
</dbReference>
<sequence length="317" mass="36408">MAENNERIPLFLINGFLEAGKTQFINFTIQQEYFQTEGKTLLIVCEEGEEEYDEELLAKHNTVMVVADDEDSMTEAYLMGLQKVHNPERVLMEWNGMWDITKLQIPSSWEFYQQISIMNGATLEPYLNNNDLKSLVGRMVRSTELLIVNRCDGIEDKLAGYHRVLKGMNAQCDIVFENSDGEIDNVSEEDLPYDVNADVIVIPDDAYGIWYIDTFDKPERYRGKTVEFTGMVLKRPEFPANDFVPGRMAMTCCAADMSFLGFMCKSKGMGRKVQNQDWVRVRAKVEYEYRPEYEGDGPMLYAEDVQPAEPIEGYVGF</sequence>
<dbReference type="InterPro" id="IPR052955">
    <property type="entry name" value="UPF0703_membrane_permease"/>
</dbReference>
<dbReference type="Gene3D" id="3.40.50.300">
    <property type="entry name" value="P-loop containing nucleotide triphosphate hydrolases"/>
    <property type="match status" value="1"/>
</dbReference>
<dbReference type="InterPro" id="IPR003495">
    <property type="entry name" value="CobW/HypB/UreG_nucleotide-bd"/>
</dbReference>
<dbReference type="InterPro" id="IPR048447">
    <property type="entry name" value="DUF1980_C"/>
</dbReference>
<dbReference type="Pfam" id="PF02492">
    <property type="entry name" value="cobW"/>
    <property type="match status" value="1"/>
</dbReference>
<dbReference type="SUPFAM" id="SSF52540">
    <property type="entry name" value="P-loop containing nucleoside triphosphate hydrolases"/>
    <property type="match status" value="1"/>
</dbReference>
<dbReference type="Pfam" id="PF21537">
    <property type="entry name" value="DUF1980_C"/>
    <property type="match status" value="1"/>
</dbReference>
<dbReference type="OrthoDB" id="9770408at2"/>
<dbReference type="PANTHER" id="PTHR40047">
    <property type="entry name" value="UPF0703 PROTEIN YCGQ"/>
    <property type="match status" value="1"/>
</dbReference>
<evidence type="ECO:0000313" key="4">
    <source>
        <dbReference type="Proteomes" id="UP000199820"/>
    </source>
</evidence>